<dbReference type="PANTHER" id="PTHR48228:SF4">
    <property type="entry name" value="BLR3030 PROTEIN"/>
    <property type="match status" value="1"/>
</dbReference>
<dbReference type="Gene3D" id="3.40.50.10540">
    <property type="entry name" value="Crotonobetainyl-coa:carnitine coa-transferase, domain 1"/>
    <property type="match status" value="1"/>
</dbReference>
<dbReference type="GeneID" id="31001536"/>
<dbReference type="EMBL" id="LFMY01000002">
    <property type="protein sequence ID" value="OKL62983.1"/>
    <property type="molecule type" value="Genomic_DNA"/>
</dbReference>
<evidence type="ECO:0008006" key="4">
    <source>
        <dbReference type="Google" id="ProtNLM"/>
    </source>
</evidence>
<reference evidence="2 3" key="1">
    <citation type="submission" date="2015-06" db="EMBL/GenBank/DDBJ databases">
        <title>Talaromyces atroroseus IBT 11181 draft genome.</title>
        <authorList>
            <person name="Rasmussen K.B."/>
            <person name="Rasmussen S."/>
            <person name="Petersen B."/>
            <person name="Sicheritz-Ponten T."/>
            <person name="Mortensen U.H."/>
            <person name="Thrane U."/>
        </authorList>
    </citation>
    <scope>NUCLEOTIDE SEQUENCE [LARGE SCALE GENOMIC DNA]</scope>
    <source>
        <strain evidence="2 3">IBT 11181</strain>
    </source>
</reference>
<evidence type="ECO:0000313" key="2">
    <source>
        <dbReference type="EMBL" id="OKL62983.1"/>
    </source>
</evidence>
<dbReference type="RefSeq" id="XP_020123104.1">
    <property type="nucleotide sequence ID" value="XM_020261483.1"/>
</dbReference>
<organism evidence="2 3">
    <name type="scientific">Talaromyces atroroseus</name>
    <dbReference type="NCBI Taxonomy" id="1441469"/>
    <lineage>
        <taxon>Eukaryota</taxon>
        <taxon>Fungi</taxon>
        <taxon>Dikarya</taxon>
        <taxon>Ascomycota</taxon>
        <taxon>Pezizomycotina</taxon>
        <taxon>Eurotiomycetes</taxon>
        <taxon>Eurotiomycetidae</taxon>
        <taxon>Eurotiales</taxon>
        <taxon>Trichocomaceae</taxon>
        <taxon>Talaromyces</taxon>
        <taxon>Talaromyces sect. Trachyspermi</taxon>
    </lineage>
</organism>
<keyword evidence="3" id="KW-1185">Reference proteome</keyword>
<name>A0A1Q5QAL3_TALAT</name>
<comment type="similarity">
    <text evidence="1">Belongs to the CoA-transferase III family.</text>
</comment>
<dbReference type="OrthoDB" id="5863171at2759"/>
<dbReference type="SUPFAM" id="SSF89796">
    <property type="entry name" value="CoA-transferase family III (CaiB/BaiF)"/>
    <property type="match status" value="2"/>
</dbReference>
<proteinExistence type="inferred from homology"/>
<dbReference type="InterPro" id="IPR023606">
    <property type="entry name" value="CoA-Trfase_III_dom_1_sf"/>
</dbReference>
<dbReference type="InterPro" id="IPR003673">
    <property type="entry name" value="CoA-Trfase_fam_III"/>
</dbReference>
<dbReference type="InterPro" id="IPR050509">
    <property type="entry name" value="CoA-transferase_III"/>
</dbReference>
<accession>A0A1Q5QAL3</accession>
<sequence>MQIDRTAFAAADVVRDIWESLELPRHALDALKLPGPSGPSLPSSFKIGILAQSTIALSALAAALTYATTRSESRQLPRVEVSQLGAVIEFKSERLFTLHSSVTPSRDVRAPGGIYRTSDGYIRLHDAFPHHILGTLELLGVPKTASREDVSRAILKWKSVDLETVGTAEGKLVNYALRSYGEWDVLPQSRAISNNPILLQQIDPGPLKALPNTHSKKCLHGLRVVEMSRVIAAPVSGMTLAAHGADILWVTSPNLPDLPEIDRNFSRGKRTTQLDLNRASDKEQLMKLLETCDVFIQSYRPGSLADAYGLTAEELARINPNIICANLSAFGPEGPWANRRGFDSLVQTCSGMNVSEAEHAGKGEPARAMPCQALDYSSGYLLATGIMAALHHRATKGGSWRVDVSLAAAMKYLRSLGQYPGDTGFQAADFNCAEDVPGEFFETRETGFGLMTAIKHTPIIEGCEIGWDVMPKPMGSDKPEWQT</sequence>
<evidence type="ECO:0000256" key="1">
    <source>
        <dbReference type="ARBA" id="ARBA00008383"/>
    </source>
</evidence>
<dbReference type="Pfam" id="PF02515">
    <property type="entry name" value="CoA_transf_3"/>
    <property type="match status" value="1"/>
</dbReference>
<dbReference type="PANTHER" id="PTHR48228">
    <property type="entry name" value="SUCCINYL-COA--D-CITRAMALATE COA-TRANSFERASE"/>
    <property type="match status" value="1"/>
</dbReference>
<dbReference type="GO" id="GO:0003824">
    <property type="term" value="F:catalytic activity"/>
    <property type="evidence" value="ECO:0007669"/>
    <property type="project" value="InterPro"/>
</dbReference>
<dbReference type="STRING" id="1441469.A0A1Q5QAL3"/>
<gene>
    <name evidence="2" type="ORF">UA08_01781</name>
</gene>
<protein>
    <recommendedName>
        <fullName evidence="4">CoA-transferase family III</fullName>
    </recommendedName>
</protein>
<comment type="caution">
    <text evidence="2">The sequence shown here is derived from an EMBL/GenBank/DDBJ whole genome shotgun (WGS) entry which is preliminary data.</text>
</comment>
<dbReference type="Proteomes" id="UP000214365">
    <property type="component" value="Unassembled WGS sequence"/>
</dbReference>
<evidence type="ECO:0000313" key="3">
    <source>
        <dbReference type="Proteomes" id="UP000214365"/>
    </source>
</evidence>
<dbReference type="AlphaFoldDB" id="A0A1Q5QAL3"/>